<gene>
    <name evidence="1" type="ORF">F2Q69_00035006</name>
</gene>
<dbReference type="Proteomes" id="UP000712600">
    <property type="component" value="Unassembled WGS sequence"/>
</dbReference>
<sequence length="231" mass="27262">MELNADYLEGFFGLSQTRVKHLYSFKPRRHMEIVKGFTTNDYSWRDYFFFVRLDEASIAEECLRAFKRSWGRRVCDPIPQFPEDLFVVQDILRGGAVFWGHFSPERVHAAVALHQSRFCSSVEEDAEPTVEDSILSRFLAQERWSRMVWRCTRLSLIWRIRRLGALHGNLSRYSKGMCSVFRSMLMSVRAECGHRYCLCVFMAKYGRFNFIMTGRAWLLNPYRSTALSYEI</sequence>
<evidence type="ECO:0000313" key="2">
    <source>
        <dbReference type="Proteomes" id="UP000712600"/>
    </source>
</evidence>
<name>A0A8S9SRC8_BRACR</name>
<accession>A0A8S9SRC8</accession>
<organism evidence="1 2">
    <name type="scientific">Brassica cretica</name>
    <name type="common">Mustard</name>
    <dbReference type="NCBI Taxonomy" id="69181"/>
    <lineage>
        <taxon>Eukaryota</taxon>
        <taxon>Viridiplantae</taxon>
        <taxon>Streptophyta</taxon>
        <taxon>Embryophyta</taxon>
        <taxon>Tracheophyta</taxon>
        <taxon>Spermatophyta</taxon>
        <taxon>Magnoliopsida</taxon>
        <taxon>eudicotyledons</taxon>
        <taxon>Gunneridae</taxon>
        <taxon>Pentapetalae</taxon>
        <taxon>rosids</taxon>
        <taxon>malvids</taxon>
        <taxon>Brassicales</taxon>
        <taxon>Brassicaceae</taxon>
        <taxon>Brassiceae</taxon>
        <taxon>Brassica</taxon>
    </lineage>
</organism>
<protein>
    <submittedName>
        <fullName evidence="1">Uncharacterized protein</fullName>
    </submittedName>
</protein>
<proteinExistence type="predicted"/>
<dbReference type="EMBL" id="QGKX02000004">
    <property type="protein sequence ID" value="KAF3602653.1"/>
    <property type="molecule type" value="Genomic_DNA"/>
</dbReference>
<dbReference type="AlphaFoldDB" id="A0A8S9SRC8"/>
<comment type="caution">
    <text evidence="1">The sequence shown here is derived from an EMBL/GenBank/DDBJ whole genome shotgun (WGS) entry which is preliminary data.</text>
</comment>
<reference evidence="1" key="1">
    <citation type="submission" date="2019-12" db="EMBL/GenBank/DDBJ databases">
        <title>Genome sequencing and annotation of Brassica cretica.</title>
        <authorList>
            <person name="Studholme D.J."/>
            <person name="Sarris P."/>
        </authorList>
    </citation>
    <scope>NUCLEOTIDE SEQUENCE</scope>
    <source>
        <strain evidence="1">PFS-109/04</strain>
        <tissue evidence="1">Leaf</tissue>
    </source>
</reference>
<evidence type="ECO:0000313" key="1">
    <source>
        <dbReference type="EMBL" id="KAF3602653.1"/>
    </source>
</evidence>